<name>V5SJI0_9HYPH</name>
<evidence type="ECO:0000313" key="3">
    <source>
        <dbReference type="Proteomes" id="UP000018542"/>
    </source>
</evidence>
<organism evidence="2 3">
    <name type="scientific">Hyphomicrobium nitrativorans NL23</name>
    <dbReference type="NCBI Taxonomy" id="1029756"/>
    <lineage>
        <taxon>Bacteria</taxon>
        <taxon>Pseudomonadati</taxon>
        <taxon>Pseudomonadota</taxon>
        <taxon>Alphaproteobacteria</taxon>
        <taxon>Hyphomicrobiales</taxon>
        <taxon>Hyphomicrobiaceae</taxon>
        <taxon>Hyphomicrobium</taxon>
    </lineage>
</organism>
<dbReference type="PATRIC" id="fig|1029756.8.peg.2524"/>
<proteinExistence type="predicted"/>
<feature type="transmembrane region" description="Helical" evidence="1">
    <location>
        <begin position="30"/>
        <end position="52"/>
    </location>
</feature>
<sequence length="96" mass="10525">MSPRREPPVIVIDRHGNTETTEQLSGWRRWVAMGAGYLVVALMVLVGLAVALGLAMTVLMVLAVAVPLAAALWLIAYVTGYTKMFRRGSTRYSDMD</sequence>
<protein>
    <submittedName>
        <fullName evidence="2">Uncharacterized protein</fullName>
    </submittedName>
</protein>
<dbReference type="RefSeq" id="WP_023787771.1">
    <property type="nucleotide sequence ID" value="NC_022997.1"/>
</dbReference>
<accession>V5SJI0</accession>
<keyword evidence="1" id="KW-0472">Membrane</keyword>
<keyword evidence="3" id="KW-1185">Reference proteome</keyword>
<feature type="transmembrane region" description="Helical" evidence="1">
    <location>
        <begin position="58"/>
        <end position="78"/>
    </location>
</feature>
<dbReference type="Proteomes" id="UP000018542">
    <property type="component" value="Chromosome"/>
</dbReference>
<dbReference type="KEGG" id="hni:W911_12155"/>
<dbReference type="HOGENOM" id="CLU_2355917_0_0_5"/>
<reference evidence="2 3" key="1">
    <citation type="journal article" date="2014" name="Genome Announc.">
        <title>Complete Genome Sequence of Hyphomicrobium nitrativorans Strain NL23, a Denitrifying Bacterium Isolated from Biofilm of a Methanol-Fed Denitrification System Treating Seawater at the Montreal Biodome.</title>
        <authorList>
            <person name="Martineau C."/>
            <person name="Villeneuve C."/>
            <person name="Mauffrey F."/>
            <person name="Villemur R."/>
        </authorList>
    </citation>
    <scope>NUCLEOTIDE SEQUENCE [LARGE SCALE GENOMIC DNA]</scope>
    <source>
        <strain evidence="2">NL23</strain>
    </source>
</reference>
<dbReference type="EMBL" id="CP006912">
    <property type="protein sequence ID" value="AHB50250.1"/>
    <property type="molecule type" value="Genomic_DNA"/>
</dbReference>
<keyword evidence="1" id="KW-1133">Transmembrane helix</keyword>
<dbReference type="AlphaFoldDB" id="V5SJI0"/>
<keyword evidence="1" id="KW-0812">Transmembrane</keyword>
<evidence type="ECO:0000256" key="1">
    <source>
        <dbReference type="SAM" id="Phobius"/>
    </source>
</evidence>
<evidence type="ECO:0000313" key="2">
    <source>
        <dbReference type="EMBL" id="AHB50250.1"/>
    </source>
</evidence>
<gene>
    <name evidence="2" type="ORF">W911_12155</name>
</gene>